<dbReference type="PROSITE" id="PS51192">
    <property type="entry name" value="HELICASE_ATP_BIND_1"/>
    <property type="match status" value="1"/>
</dbReference>
<evidence type="ECO:0000256" key="3">
    <source>
        <dbReference type="SAM" id="Phobius"/>
    </source>
</evidence>
<keyword evidence="6" id="KW-1185">Reference proteome</keyword>
<gene>
    <name evidence="5" type="ORF">DILT_LOCUS17679</name>
</gene>
<accession>A0A3P7NS91</accession>
<dbReference type="GO" id="GO:0005524">
    <property type="term" value="F:ATP binding"/>
    <property type="evidence" value="ECO:0007669"/>
    <property type="project" value="InterPro"/>
</dbReference>
<keyword evidence="3" id="KW-0812">Transmembrane</keyword>
<keyword evidence="3" id="KW-0472">Membrane</keyword>
<dbReference type="PROSITE" id="PS00039">
    <property type="entry name" value="DEAD_ATP_HELICASE"/>
    <property type="match status" value="1"/>
</dbReference>
<keyword evidence="2" id="KW-0547">Nucleotide-binding</keyword>
<reference evidence="5 6" key="1">
    <citation type="submission" date="2018-11" db="EMBL/GenBank/DDBJ databases">
        <authorList>
            <consortium name="Pathogen Informatics"/>
        </authorList>
    </citation>
    <scope>NUCLEOTIDE SEQUENCE [LARGE SCALE GENOMIC DNA]</scope>
</reference>
<evidence type="ECO:0000313" key="6">
    <source>
        <dbReference type="Proteomes" id="UP000281553"/>
    </source>
</evidence>
<proteinExistence type="predicted"/>
<dbReference type="Proteomes" id="UP000281553">
    <property type="component" value="Unassembled WGS sequence"/>
</dbReference>
<dbReference type="PANTHER" id="PTHR47958">
    <property type="entry name" value="ATP-DEPENDENT RNA HELICASE DBP3"/>
    <property type="match status" value="1"/>
</dbReference>
<keyword evidence="3" id="KW-1133">Transmembrane helix</keyword>
<evidence type="ECO:0000256" key="2">
    <source>
        <dbReference type="ARBA" id="ARBA00022806"/>
    </source>
</evidence>
<dbReference type="Gene3D" id="3.40.50.300">
    <property type="entry name" value="P-loop containing nucleotide triphosphate hydrolases"/>
    <property type="match status" value="2"/>
</dbReference>
<keyword evidence="2" id="KW-0347">Helicase</keyword>
<keyword evidence="2" id="KW-0067">ATP-binding</keyword>
<dbReference type="AlphaFoldDB" id="A0A3P7NS91"/>
<evidence type="ECO:0000259" key="4">
    <source>
        <dbReference type="PROSITE" id="PS51192"/>
    </source>
</evidence>
<feature type="transmembrane region" description="Helical" evidence="3">
    <location>
        <begin position="127"/>
        <end position="146"/>
    </location>
</feature>
<dbReference type="InterPro" id="IPR014001">
    <property type="entry name" value="Helicase_ATP-bd"/>
</dbReference>
<dbReference type="OrthoDB" id="196131at2759"/>
<protein>
    <recommendedName>
        <fullName evidence="4">Helicase ATP-binding domain-containing protein</fullName>
    </recommendedName>
</protein>
<dbReference type="Pfam" id="PF00270">
    <property type="entry name" value="DEAD"/>
    <property type="match status" value="1"/>
</dbReference>
<name>A0A3P7NS91_DIBLA</name>
<dbReference type="InterPro" id="IPR027417">
    <property type="entry name" value="P-loop_NTPase"/>
</dbReference>
<feature type="domain" description="Helicase ATP-binding" evidence="4">
    <location>
        <begin position="1"/>
        <end position="62"/>
    </location>
</feature>
<dbReference type="SUPFAM" id="SSF52540">
    <property type="entry name" value="P-loop containing nucleoside triphosphate hydrolases"/>
    <property type="match status" value="1"/>
</dbReference>
<dbReference type="EMBL" id="UYRU01093794">
    <property type="protein sequence ID" value="VDN38728.1"/>
    <property type="molecule type" value="Genomic_DNA"/>
</dbReference>
<dbReference type="InterPro" id="IPR011545">
    <property type="entry name" value="DEAD/DEAH_box_helicase_dom"/>
</dbReference>
<keyword evidence="1" id="KW-0378">Hydrolase</keyword>
<evidence type="ECO:0000313" key="5">
    <source>
        <dbReference type="EMBL" id="VDN38728.1"/>
    </source>
</evidence>
<evidence type="ECO:0000256" key="1">
    <source>
        <dbReference type="ARBA" id="ARBA00022801"/>
    </source>
</evidence>
<sequence length="215" mass="24599">MRRCTYVVLDEADRMFDLGFEPQVMRIVENCRPDRQTVMFSATFPRQMEVLARKALTNPIEVQVGGRSVVCGDIVQKVVSLSSPMWVLPSEEDKVLKLLELLGIYQEQGSVLVFVEKQESADELMRFGYHAFGLILPFLTTAYFNLPRRTGRAGRKGYAHTFITPDQERNAGDLVKAFSLSGQPVPEDIYLLYEGYKERMMMVSCVNRPFTLHIF</sequence>
<dbReference type="GO" id="GO:0003676">
    <property type="term" value="F:nucleic acid binding"/>
    <property type="evidence" value="ECO:0007669"/>
    <property type="project" value="InterPro"/>
</dbReference>
<dbReference type="InterPro" id="IPR000629">
    <property type="entry name" value="RNA-helicase_DEAD-box_CS"/>
</dbReference>
<organism evidence="5 6">
    <name type="scientific">Dibothriocephalus latus</name>
    <name type="common">Fish tapeworm</name>
    <name type="synonym">Diphyllobothrium latum</name>
    <dbReference type="NCBI Taxonomy" id="60516"/>
    <lineage>
        <taxon>Eukaryota</taxon>
        <taxon>Metazoa</taxon>
        <taxon>Spiralia</taxon>
        <taxon>Lophotrochozoa</taxon>
        <taxon>Platyhelminthes</taxon>
        <taxon>Cestoda</taxon>
        <taxon>Eucestoda</taxon>
        <taxon>Diphyllobothriidea</taxon>
        <taxon>Diphyllobothriidae</taxon>
        <taxon>Dibothriocephalus</taxon>
    </lineage>
</organism>
<dbReference type="GO" id="GO:0016787">
    <property type="term" value="F:hydrolase activity"/>
    <property type="evidence" value="ECO:0007669"/>
    <property type="project" value="UniProtKB-KW"/>
</dbReference>
<dbReference type="GO" id="GO:0004386">
    <property type="term" value="F:helicase activity"/>
    <property type="evidence" value="ECO:0007669"/>
    <property type="project" value="UniProtKB-KW"/>
</dbReference>